<accession>A0A150GFJ5</accession>
<feature type="compositionally biased region" description="Low complexity" evidence="1">
    <location>
        <begin position="263"/>
        <end position="280"/>
    </location>
</feature>
<comment type="caution">
    <text evidence="3">The sequence shown here is derived from an EMBL/GenBank/DDBJ whole genome shotgun (WGS) entry which is preliminary data.</text>
</comment>
<organism evidence="3 4">
    <name type="scientific">Gonium pectorale</name>
    <name type="common">Green alga</name>
    <dbReference type="NCBI Taxonomy" id="33097"/>
    <lineage>
        <taxon>Eukaryota</taxon>
        <taxon>Viridiplantae</taxon>
        <taxon>Chlorophyta</taxon>
        <taxon>core chlorophytes</taxon>
        <taxon>Chlorophyceae</taxon>
        <taxon>CS clade</taxon>
        <taxon>Chlamydomonadales</taxon>
        <taxon>Volvocaceae</taxon>
        <taxon>Gonium</taxon>
    </lineage>
</organism>
<evidence type="ECO:0000313" key="3">
    <source>
        <dbReference type="EMBL" id="KXZ48355.1"/>
    </source>
</evidence>
<dbReference type="SUPFAM" id="SSF46689">
    <property type="entry name" value="Homeodomain-like"/>
    <property type="match status" value="1"/>
</dbReference>
<dbReference type="Gene3D" id="1.10.10.60">
    <property type="entry name" value="Homeodomain-like"/>
    <property type="match status" value="1"/>
</dbReference>
<dbReference type="CDD" id="cd11660">
    <property type="entry name" value="SANT_TRF"/>
    <property type="match status" value="1"/>
</dbReference>
<dbReference type="InterPro" id="IPR001005">
    <property type="entry name" value="SANT/Myb"/>
</dbReference>
<keyword evidence="4" id="KW-1185">Reference proteome</keyword>
<evidence type="ECO:0000259" key="2">
    <source>
        <dbReference type="PROSITE" id="PS50090"/>
    </source>
</evidence>
<protein>
    <recommendedName>
        <fullName evidence="2">Myb-like domain-containing protein</fullName>
    </recommendedName>
</protein>
<sequence>MEDTFDDDAGREPGEGPFGQAADAADDIFSLDTAFDSTTRKPILFHDMYDQADASLMAAAEKAGNTMTIHVLFGDSIPSRPGVKRFCRLYLPCTSTVVRAKRDLCRLLGRAVYPSFMRLSLLDGGGPMQDADNLHKYDVRHGSFVQLDITSEGDIFEALRRQVEPLAAPVVVLEMMRRKAAQQAAANGAGGEAAAQEAPAAAAVAAPAEAAAGEAAAAAGVAAGGAAVPVTAVSAGTSAETGAGTRTSNEAAAAAPAAAAAAPAAPAGAARQSPRQARPAPAAPSPPAKRQRQEPSGQGAGAAAAGAPARGQLRSPSPMTLVGEGHSRKLWSRGATIALLRGMLEYGSSWRSILDDSRFGPTIGNREGLQLKDRWTNLNKAAARDFTGSKHGLSKDTELQDLIREVVSSLQ</sequence>
<dbReference type="AlphaFoldDB" id="A0A150GFJ5"/>
<dbReference type="OrthoDB" id="608866at2759"/>
<evidence type="ECO:0000313" key="4">
    <source>
        <dbReference type="Proteomes" id="UP000075714"/>
    </source>
</evidence>
<dbReference type="Proteomes" id="UP000075714">
    <property type="component" value="Unassembled WGS sequence"/>
</dbReference>
<gene>
    <name evidence="3" type="ORF">GPECTOR_28g762</name>
</gene>
<feature type="region of interest" description="Disordered" evidence="1">
    <location>
        <begin position="1"/>
        <end position="21"/>
    </location>
</feature>
<name>A0A150GFJ5_GONPE</name>
<feature type="compositionally biased region" description="Low complexity" evidence="1">
    <location>
        <begin position="301"/>
        <end position="311"/>
    </location>
</feature>
<feature type="region of interest" description="Disordered" evidence="1">
    <location>
        <begin position="263"/>
        <end position="321"/>
    </location>
</feature>
<dbReference type="EMBL" id="LSYV01000029">
    <property type="protein sequence ID" value="KXZ48355.1"/>
    <property type="molecule type" value="Genomic_DNA"/>
</dbReference>
<feature type="domain" description="Myb-like" evidence="2">
    <location>
        <begin position="323"/>
        <end position="379"/>
    </location>
</feature>
<evidence type="ECO:0000256" key="1">
    <source>
        <dbReference type="SAM" id="MobiDB-lite"/>
    </source>
</evidence>
<dbReference type="PROSITE" id="PS50090">
    <property type="entry name" value="MYB_LIKE"/>
    <property type="match status" value="1"/>
</dbReference>
<reference evidence="4" key="1">
    <citation type="journal article" date="2016" name="Nat. Commun.">
        <title>The Gonium pectorale genome demonstrates co-option of cell cycle regulation during the evolution of multicellularity.</title>
        <authorList>
            <person name="Hanschen E.R."/>
            <person name="Marriage T.N."/>
            <person name="Ferris P.J."/>
            <person name="Hamaji T."/>
            <person name="Toyoda A."/>
            <person name="Fujiyama A."/>
            <person name="Neme R."/>
            <person name="Noguchi H."/>
            <person name="Minakuchi Y."/>
            <person name="Suzuki M."/>
            <person name="Kawai-Toyooka H."/>
            <person name="Smith D.R."/>
            <person name="Sparks H."/>
            <person name="Anderson J."/>
            <person name="Bakaric R."/>
            <person name="Luria V."/>
            <person name="Karger A."/>
            <person name="Kirschner M.W."/>
            <person name="Durand P.M."/>
            <person name="Michod R.E."/>
            <person name="Nozaki H."/>
            <person name="Olson B.J."/>
        </authorList>
    </citation>
    <scope>NUCLEOTIDE SEQUENCE [LARGE SCALE GENOMIC DNA]</scope>
    <source>
        <strain evidence="4">NIES-2863</strain>
    </source>
</reference>
<dbReference type="InterPro" id="IPR009057">
    <property type="entry name" value="Homeodomain-like_sf"/>
</dbReference>
<proteinExistence type="predicted"/>